<gene>
    <name evidence="1" type="ORF">FSP39_010585</name>
</gene>
<dbReference type="Proteomes" id="UP001186944">
    <property type="component" value="Unassembled WGS sequence"/>
</dbReference>
<dbReference type="InterPro" id="IPR011990">
    <property type="entry name" value="TPR-like_helical_dom_sf"/>
</dbReference>
<evidence type="ECO:0000313" key="1">
    <source>
        <dbReference type="EMBL" id="KAK3082978.1"/>
    </source>
</evidence>
<dbReference type="AlphaFoldDB" id="A0AA88XE59"/>
<dbReference type="Gene3D" id="1.25.40.10">
    <property type="entry name" value="Tetratricopeptide repeat domain"/>
    <property type="match status" value="1"/>
</dbReference>
<dbReference type="EMBL" id="VSWD01000014">
    <property type="protein sequence ID" value="KAK3082978.1"/>
    <property type="molecule type" value="Genomic_DNA"/>
</dbReference>
<accession>A0AA88XE59</accession>
<reference evidence="1" key="1">
    <citation type="submission" date="2019-08" db="EMBL/GenBank/DDBJ databases">
        <title>The improved chromosome-level genome for the pearl oyster Pinctada fucata martensii using PacBio sequencing and Hi-C.</title>
        <authorList>
            <person name="Zheng Z."/>
        </authorList>
    </citation>
    <scope>NUCLEOTIDE SEQUENCE</scope>
    <source>
        <strain evidence="1">ZZ-2019</strain>
        <tissue evidence="1">Adductor muscle</tissue>
    </source>
</reference>
<sequence length="409" mass="47226">MSQHGPEPNTHTYSAIIKACINSQFSRREEILKIAKTLLRDIQDRGIQIHGATHKALMNLFAQGIDSKILIDLIPFLLDEVGEKHSGSILSIVLNSSLKDRQRGFHDAICDLSKDEHTRCTLGTENNSNAESQLKKSTQIELTEMVELLEMDTRQQEKKRTNHLSFPLNVKREHKISDILNPFETLPSVFSLPGRITSEDRKSLLDGIKEFRIRVHDAGGITDKWMNYRAYKTPMTIAIESSLLRLGLERTAVGTKLYVLPIMNRMNRRHDNAATKEMWRILEQSDKRKLVPHYFFNILCNKLDNERDVFQFLNFMQYVHRYLCLSYPILSDIAHQTSDIAHRTSDIAHHTSDIAHRTSDNVHQTSRIVHQTSYIRHPIVSYQTLYQTSYQTLYQTSYQTSSDTLSESD</sequence>
<proteinExistence type="predicted"/>
<name>A0AA88XE59_PINIB</name>
<evidence type="ECO:0000313" key="2">
    <source>
        <dbReference type="Proteomes" id="UP001186944"/>
    </source>
</evidence>
<comment type="caution">
    <text evidence="1">The sequence shown here is derived from an EMBL/GenBank/DDBJ whole genome shotgun (WGS) entry which is preliminary data.</text>
</comment>
<keyword evidence="2" id="KW-1185">Reference proteome</keyword>
<organism evidence="1 2">
    <name type="scientific">Pinctada imbricata</name>
    <name type="common">Atlantic pearl-oyster</name>
    <name type="synonym">Pinctada martensii</name>
    <dbReference type="NCBI Taxonomy" id="66713"/>
    <lineage>
        <taxon>Eukaryota</taxon>
        <taxon>Metazoa</taxon>
        <taxon>Spiralia</taxon>
        <taxon>Lophotrochozoa</taxon>
        <taxon>Mollusca</taxon>
        <taxon>Bivalvia</taxon>
        <taxon>Autobranchia</taxon>
        <taxon>Pteriomorphia</taxon>
        <taxon>Pterioida</taxon>
        <taxon>Pterioidea</taxon>
        <taxon>Pteriidae</taxon>
        <taxon>Pinctada</taxon>
    </lineage>
</organism>
<protein>
    <submittedName>
        <fullName evidence="1">Uncharacterized protein</fullName>
    </submittedName>
</protein>